<dbReference type="EMBL" id="AP021876">
    <property type="protein sequence ID" value="BBO81955.1"/>
    <property type="molecule type" value="Genomic_DNA"/>
</dbReference>
<keyword evidence="1" id="KW-0472">Membrane</keyword>
<dbReference type="Proteomes" id="UP000425960">
    <property type="component" value="Chromosome"/>
</dbReference>
<keyword evidence="1" id="KW-1133">Transmembrane helix</keyword>
<name>A0A5K7ZN97_9BACT</name>
<gene>
    <name evidence="2" type="ORF">DSCO28_25210</name>
</gene>
<accession>A0A5K7ZN97</accession>
<dbReference type="AlphaFoldDB" id="A0A5K7ZN97"/>
<evidence type="ECO:0000256" key="1">
    <source>
        <dbReference type="SAM" id="Phobius"/>
    </source>
</evidence>
<keyword evidence="1" id="KW-0812">Transmembrane</keyword>
<proteinExistence type="predicted"/>
<feature type="transmembrane region" description="Helical" evidence="1">
    <location>
        <begin position="304"/>
        <end position="322"/>
    </location>
</feature>
<sequence length="343" mass="38219">MMASTEKCKGKSIEPTNRKVCFLVLLVSALLAFSESFAVAQTCLFWWESKGRNKPAAVSARNPVRLALYRGQFPLDGQGGDAVGESVHLNSVSAWIRSPDGTVLKAGLFQGEKTVALEFPSELNPAGLNGRYLAFARMDAGPVDTDAEGKDKRVHYYAKYLIGCRNKETAEGKRPDAFFKDAEKMPLEIGPLDTPGTGEKESFLKAGFQEARKKYRMKVLYNEKPLAHADVSIVTQSGWEKRVKADAEGTFLITPIENHTKAERCLYTVCYKDPSTGEHHCSNLSVMITAPPPLWISKAGGFDFWATLGSGLFIVYVTWTIYRKARRDHKTMLEFERYRIGRG</sequence>
<organism evidence="2 3">
    <name type="scientific">Desulfosarcina ovata subsp. sediminis</name>
    <dbReference type="NCBI Taxonomy" id="885957"/>
    <lineage>
        <taxon>Bacteria</taxon>
        <taxon>Pseudomonadati</taxon>
        <taxon>Thermodesulfobacteriota</taxon>
        <taxon>Desulfobacteria</taxon>
        <taxon>Desulfobacterales</taxon>
        <taxon>Desulfosarcinaceae</taxon>
        <taxon>Desulfosarcina</taxon>
    </lineage>
</organism>
<reference evidence="2 3" key="1">
    <citation type="submission" date="2019-11" db="EMBL/GenBank/DDBJ databases">
        <title>Comparative genomics of hydrocarbon-degrading Desulfosarcina strains.</title>
        <authorList>
            <person name="Watanabe M."/>
            <person name="Kojima H."/>
            <person name="Fukui M."/>
        </authorList>
    </citation>
    <scope>NUCLEOTIDE SEQUENCE [LARGE SCALE GENOMIC DNA]</scope>
    <source>
        <strain evidence="2 3">28bB2T</strain>
    </source>
</reference>
<protein>
    <submittedName>
        <fullName evidence="2">Uncharacterized protein</fullName>
    </submittedName>
</protein>
<evidence type="ECO:0000313" key="2">
    <source>
        <dbReference type="EMBL" id="BBO81955.1"/>
    </source>
</evidence>
<evidence type="ECO:0000313" key="3">
    <source>
        <dbReference type="Proteomes" id="UP000425960"/>
    </source>
</evidence>
<dbReference type="KEGG" id="dov:DSCO28_25210"/>